<dbReference type="GO" id="GO:0008168">
    <property type="term" value="F:methyltransferase activity"/>
    <property type="evidence" value="ECO:0007669"/>
    <property type="project" value="UniProtKB-KW"/>
</dbReference>
<dbReference type="GO" id="GO:0046872">
    <property type="term" value="F:metal ion binding"/>
    <property type="evidence" value="ECO:0007669"/>
    <property type="project" value="UniProtKB-KW"/>
</dbReference>
<keyword evidence="4" id="KW-0460">Magnesium</keyword>
<evidence type="ECO:0000256" key="1">
    <source>
        <dbReference type="ARBA" id="ARBA00022603"/>
    </source>
</evidence>
<dbReference type="Pfam" id="PF03492">
    <property type="entry name" value="Methyltransf_7"/>
    <property type="match status" value="2"/>
</dbReference>
<dbReference type="AlphaFoldDB" id="A0AAW0K4Q3"/>
<dbReference type="GO" id="GO:0032259">
    <property type="term" value="P:methylation"/>
    <property type="evidence" value="ECO:0007669"/>
    <property type="project" value="UniProtKB-KW"/>
</dbReference>
<dbReference type="EMBL" id="PKMF04000396">
    <property type="protein sequence ID" value="KAK7833878.1"/>
    <property type="molecule type" value="Genomic_DNA"/>
</dbReference>
<reference evidence="5 6" key="1">
    <citation type="journal article" date="2018" name="Sci. Data">
        <title>The draft genome sequence of cork oak.</title>
        <authorList>
            <person name="Ramos A.M."/>
            <person name="Usie A."/>
            <person name="Barbosa P."/>
            <person name="Barros P.M."/>
            <person name="Capote T."/>
            <person name="Chaves I."/>
            <person name="Simoes F."/>
            <person name="Abreu I."/>
            <person name="Carrasquinho I."/>
            <person name="Faro C."/>
            <person name="Guimaraes J.B."/>
            <person name="Mendonca D."/>
            <person name="Nobrega F."/>
            <person name="Rodrigues L."/>
            <person name="Saibo N.J.M."/>
            <person name="Varela M.C."/>
            <person name="Egas C."/>
            <person name="Matos J."/>
            <person name="Miguel C.M."/>
            <person name="Oliveira M.M."/>
            <person name="Ricardo C.P."/>
            <person name="Goncalves S."/>
        </authorList>
    </citation>
    <scope>NUCLEOTIDE SEQUENCE [LARGE SCALE GENOMIC DNA]</scope>
    <source>
        <strain evidence="6">cv. HL8</strain>
    </source>
</reference>
<evidence type="ECO:0000313" key="5">
    <source>
        <dbReference type="EMBL" id="KAK7833878.1"/>
    </source>
</evidence>
<dbReference type="PANTHER" id="PTHR31009">
    <property type="entry name" value="S-ADENOSYL-L-METHIONINE:CARBOXYL METHYLTRANSFERASE FAMILY PROTEIN"/>
    <property type="match status" value="1"/>
</dbReference>
<evidence type="ECO:0000256" key="4">
    <source>
        <dbReference type="ARBA" id="ARBA00022842"/>
    </source>
</evidence>
<keyword evidence="1" id="KW-0489">Methyltransferase</keyword>
<evidence type="ECO:0000313" key="6">
    <source>
        <dbReference type="Proteomes" id="UP000237347"/>
    </source>
</evidence>
<evidence type="ECO:0000256" key="2">
    <source>
        <dbReference type="ARBA" id="ARBA00022679"/>
    </source>
</evidence>
<sequence>MDIFTYRGFPLCESEKLDNFNLPNYAPTSEEVKKVIEVEGSFTLHKFEVFKMDWDSYIKKANIGLGRQGRATVIATDIRAMGEPILSSQFGEEAMDDLFQRFKAVVLDHMEAEKCEHINLVISLTKKGTYTIQKNRRKMVEIEKVLHMNGGDGNTSYAINSLLQRTVASMVKPILEEGIEQLYITLLPECLKMADLGCSTGFNTLSVVSDVLEIIGTKSKMLNLPPPSLQAFLNDLPGNDFNTIFRSLPSFYTKLENEKGSSFGHCFITTVAGSFYVRLFPSNSLHFVHSSYVLMWLSMTSPPAVVDAYLKQFEKDFTMFLKCRAEELVPGGRMVLTILGSIKSDDPLSIWEVVGLKLNDMVLEGLIESEKLDNFNLPWFAPTSEEVKKVIEVEGSFTLHKCEVFKMDWDSYIKKANIGLERQGRAAKIATDLRAVGEPILSSQFGEEAMDDLFQRFKAVVLDHMEAEKCEHINLVISLTKKG</sequence>
<dbReference type="Proteomes" id="UP000237347">
    <property type="component" value="Unassembled WGS sequence"/>
</dbReference>
<keyword evidence="6" id="KW-1185">Reference proteome</keyword>
<keyword evidence="2" id="KW-0808">Transferase</keyword>
<gene>
    <name evidence="5" type="primary">SAMT_4</name>
    <name evidence="5" type="ORF">CFP56_025153</name>
</gene>
<name>A0AAW0K4Q3_QUESU</name>
<dbReference type="Gene3D" id="3.40.50.150">
    <property type="entry name" value="Vaccinia Virus protein VP39"/>
    <property type="match status" value="1"/>
</dbReference>
<accession>A0AAW0K4Q3</accession>
<dbReference type="SUPFAM" id="SSF53335">
    <property type="entry name" value="S-adenosyl-L-methionine-dependent methyltransferases"/>
    <property type="match status" value="2"/>
</dbReference>
<dbReference type="InterPro" id="IPR005299">
    <property type="entry name" value="MeTrfase_7"/>
</dbReference>
<evidence type="ECO:0000256" key="3">
    <source>
        <dbReference type="ARBA" id="ARBA00022723"/>
    </source>
</evidence>
<proteinExistence type="predicted"/>
<protein>
    <submittedName>
        <fullName evidence="5">Salicylate carboxymethyltransferase</fullName>
    </submittedName>
</protein>
<organism evidence="5 6">
    <name type="scientific">Quercus suber</name>
    <name type="common">Cork oak</name>
    <dbReference type="NCBI Taxonomy" id="58331"/>
    <lineage>
        <taxon>Eukaryota</taxon>
        <taxon>Viridiplantae</taxon>
        <taxon>Streptophyta</taxon>
        <taxon>Embryophyta</taxon>
        <taxon>Tracheophyta</taxon>
        <taxon>Spermatophyta</taxon>
        <taxon>Magnoliopsida</taxon>
        <taxon>eudicotyledons</taxon>
        <taxon>Gunneridae</taxon>
        <taxon>Pentapetalae</taxon>
        <taxon>rosids</taxon>
        <taxon>fabids</taxon>
        <taxon>Fagales</taxon>
        <taxon>Fagaceae</taxon>
        <taxon>Quercus</taxon>
    </lineage>
</organism>
<dbReference type="InterPro" id="IPR029063">
    <property type="entry name" value="SAM-dependent_MTases_sf"/>
</dbReference>
<dbReference type="Gene3D" id="1.10.1200.270">
    <property type="entry name" value="Methyltransferase, alpha-helical capping domain"/>
    <property type="match status" value="2"/>
</dbReference>
<keyword evidence="3" id="KW-0479">Metal-binding</keyword>
<dbReference type="InterPro" id="IPR042086">
    <property type="entry name" value="MeTrfase_capping"/>
</dbReference>
<comment type="caution">
    <text evidence="5">The sequence shown here is derived from an EMBL/GenBank/DDBJ whole genome shotgun (WGS) entry which is preliminary data.</text>
</comment>